<name>A0A1I0Z818_9PSEU</name>
<gene>
    <name evidence="2" type="ORF">SAMN05216266_106100</name>
</gene>
<dbReference type="STRING" id="490629.SAMN05216266_106100"/>
<sequence length="49" mass="5284">MRLNEKPPLNAPAEGPLSGRQGCVRRERTGSNRVSPGDATTDARFQTGM</sequence>
<reference evidence="3" key="1">
    <citation type="submission" date="2016-10" db="EMBL/GenBank/DDBJ databases">
        <authorList>
            <person name="Varghese N."/>
            <person name="Submissions S."/>
        </authorList>
    </citation>
    <scope>NUCLEOTIDE SEQUENCE [LARGE SCALE GENOMIC DNA]</scope>
    <source>
        <strain evidence="3">CGMCC 4.3568</strain>
    </source>
</reference>
<evidence type="ECO:0000256" key="1">
    <source>
        <dbReference type="SAM" id="MobiDB-lite"/>
    </source>
</evidence>
<dbReference type="Proteomes" id="UP000243799">
    <property type="component" value="Unassembled WGS sequence"/>
</dbReference>
<dbReference type="EMBL" id="FOKG01000006">
    <property type="protein sequence ID" value="SFB20393.1"/>
    <property type="molecule type" value="Genomic_DNA"/>
</dbReference>
<proteinExistence type="predicted"/>
<evidence type="ECO:0000313" key="2">
    <source>
        <dbReference type="EMBL" id="SFB20393.1"/>
    </source>
</evidence>
<evidence type="ECO:0000313" key="3">
    <source>
        <dbReference type="Proteomes" id="UP000243799"/>
    </source>
</evidence>
<organism evidence="2 3">
    <name type="scientific">Amycolatopsis marina</name>
    <dbReference type="NCBI Taxonomy" id="490629"/>
    <lineage>
        <taxon>Bacteria</taxon>
        <taxon>Bacillati</taxon>
        <taxon>Actinomycetota</taxon>
        <taxon>Actinomycetes</taxon>
        <taxon>Pseudonocardiales</taxon>
        <taxon>Pseudonocardiaceae</taxon>
        <taxon>Amycolatopsis</taxon>
    </lineage>
</organism>
<feature type="region of interest" description="Disordered" evidence="1">
    <location>
        <begin position="1"/>
        <end position="49"/>
    </location>
</feature>
<dbReference type="AlphaFoldDB" id="A0A1I0Z818"/>
<accession>A0A1I0Z818</accession>
<protein>
    <submittedName>
        <fullName evidence="2">Uncharacterized protein</fullName>
    </submittedName>
</protein>
<keyword evidence="3" id="KW-1185">Reference proteome</keyword>